<gene>
    <name evidence="3" type="ORF">PVAP13_3KG082800</name>
</gene>
<organism evidence="3 4">
    <name type="scientific">Panicum virgatum</name>
    <name type="common">Blackwell switchgrass</name>
    <dbReference type="NCBI Taxonomy" id="38727"/>
    <lineage>
        <taxon>Eukaryota</taxon>
        <taxon>Viridiplantae</taxon>
        <taxon>Streptophyta</taxon>
        <taxon>Embryophyta</taxon>
        <taxon>Tracheophyta</taxon>
        <taxon>Spermatophyta</taxon>
        <taxon>Magnoliopsida</taxon>
        <taxon>Liliopsida</taxon>
        <taxon>Poales</taxon>
        <taxon>Poaceae</taxon>
        <taxon>PACMAD clade</taxon>
        <taxon>Panicoideae</taxon>
        <taxon>Panicodae</taxon>
        <taxon>Paniceae</taxon>
        <taxon>Panicinae</taxon>
        <taxon>Panicum</taxon>
        <taxon>Panicum sect. Hiantes</taxon>
    </lineage>
</organism>
<feature type="region of interest" description="Disordered" evidence="1">
    <location>
        <begin position="91"/>
        <end position="151"/>
    </location>
</feature>
<dbReference type="PANTHER" id="PTHR36381">
    <property type="entry name" value="ETHYLENE-REGULATED TRANSCRIPT 2 (ERT2)"/>
    <property type="match status" value="1"/>
</dbReference>
<dbReference type="PANTHER" id="PTHR36381:SF1">
    <property type="entry name" value="ETHYLENE-REGULATED TRANSCRIPT 2 (ERT2)"/>
    <property type="match status" value="1"/>
</dbReference>
<proteinExistence type="predicted"/>
<dbReference type="AlphaFoldDB" id="A0A8T0URQ9"/>
<keyword evidence="2" id="KW-0812">Transmembrane</keyword>
<sequence>METTTSTMEGKQAQQFILLVLASSLATNHKTHTMFRNKNRFLADGEVSVQKVDKIEHVYNLVRRPAVYTNPAAVTVVAKLLPADVAVSDQKMFRGPQGRRRKEPDSPGSFRDNGASEFSESSRRGMASQRNDVADAVAEDPEPLDSRRGGRAVGIDAAGAMGIDAPPELRKDRGKAGGRFPALVHVAIVLVGLVAGKLPAVAFTMFCFMFVRSARRSPPGGRGLARLFPDQA</sequence>
<reference evidence="3" key="1">
    <citation type="submission" date="2020-05" db="EMBL/GenBank/DDBJ databases">
        <title>WGS assembly of Panicum virgatum.</title>
        <authorList>
            <person name="Lovell J.T."/>
            <person name="Jenkins J."/>
            <person name="Shu S."/>
            <person name="Juenger T.E."/>
            <person name="Schmutz J."/>
        </authorList>
    </citation>
    <scope>NUCLEOTIDE SEQUENCE</scope>
    <source>
        <strain evidence="3">AP13</strain>
    </source>
</reference>
<keyword evidence="2" id="KW-0472">Membrane</keyword>
<keyword evidence="2" id="KW-1133">Transmembrane helix</keyword>
<evidence type="ECO:0000256" key="1">
    <source>
        <dbReference type="SAM" id="MobiDB-lite"/>
    </source>
</evidence>
<evidence type="ECO:0000256" key="2">
    <source>
        <dbReference type="SAM" id="Phobius"/>
    </source>
</evidence>
<evidence type="ECO:0000313" key="3">
    <source>
        <dbReference type="EMBL" id="KAG2623836.1"/>
    </source>
</evidence>
<accession>A0A8T0URQ9</accession>
<name>A0A8T0URQ9_PANVG</name>
<feature type="transmembrane region" description="Helical" evidence="2">
    <location>
        <begin position="182"/>
        <end position="211"/>
    </location>
</feature>
<dbReference type="Proteomes" id="UP000823388">
    <property type="component" value="Chromosome 3K"/>
</dbReference>
<dbReference type="EMBL" id="CM029041">
    <property type="protein sequence ID" value="KAG2623836.1"/>
    <property type="molecule type" value="Genomic_DNA"/>
</dbReference>
<comment type="caution">
    <text evidence="3">The sequence shown here is derived from an EMBL/GenBank/DDBJ whole genome shotgun (WGS) entry which is preliminary data.</text>
</comment>
<keyword evidence="4" id="KW-1185">Reference proteome</keyword>
<evidence type="ECO:0000313" key="4">
    <source>
        <dbReference type="Proteomes" id="UP000823388"/>
    </source>
</evidence>
<protein>
    <submittedName>
        <fullName evidence="3">Uncharacterized protein</fullName>
    </submittedName>
</protein>